<evidence type="ECO:0000313" key="1">
    <source>
        <dbReference type="EMBL" id="PYC66457.1"/>
    </source>
</evidence>
<evidence type="ECO:0000313" key="2">
    <source>
        <dbReference type="Proteomes" id="UP000248039"/>
    </source>
</evidence>
<proteinExistence type="predicted"/>
<name>A0A2V4NTE3_9ACTN</name>
<gene>
    <name evidence="1" type="ORF">C7C46_31430</name>
</gene>
<dbReference type="Proteomes" id="UP000248039">
    <property type="component" value="Unassembled WGS sequence"/>
</dbReference>
<reference evidence="1 2" key="1">
    <citation type="submission" date="2018-03" db="EMBL/GenBank/DDBJ databases">
        <title>Bioinformatic expansion and discovery of thiopeptide antibiotics.</title>
        <authorList>
            <person name="Schwalen C.J."/>
            <person name="Hudson G.A."/>
            <person name="Mitchell D.A."/>
        </authorList>
    </citation>
    <scope>NUCLEOTIDE SEQUENCE [LARGE SCALE GENOMIC DNA]</scope>
    <source>
        <strain evidence="1 2">ATCC 21389</strain>
    </source>
</reference>
<keyword evidence="2" id="KW-1185">Reference proteome</keyword>
<sequence length="110" mass="12591">MRRQLVTPFQRRAPWRISRFRDAWKLSQAALSAEVPTAPMDCVTPNSLHRSANSFDVYWAPWSLWKIARSRLPRVAAAARSASATSSVRIWSAIDHPTTRREKQSMTVAR</sequence>
<protein>
    <submittedName>
        <fullName evidence="1">Uncharacterized protein</fullName>
    </submittedName>
</protein>
<comment type="caution">
    <text evidence="1">The sequence shown here is derived from an EMBL/GenBank/DDBJ whole genome shotgun (WGS) entry which is preliminary data.</text>
</comment>
<accession>A0A2V4NTE3</accession>
<dbReference type="EMBL" id="PYBW01000176">
    <property type="protein sequence ID" value="PYC66457.1"/>
    <property type="molecule type" value="Genomic_DNA"/>
</dbReference>
<dbReference type="AlphaFoldDB" id="A0A2V4NTE3"/>
<organism evidence="1 2">
    <name type="scientific">Streptomyces tateyamensis</name>
    <dbReference type="NCBI Taxonomy" id="565073"/>
    <lineage>
        <taxon>Bacteria</taxon>
        <taxon>Bacillati</taxon>
        <taxon>Actinomycetota</taxon>
        <taxon>Actinomycetes</taxon>
        <taxon>Kitasatosporales</taxon>
        <taxon>Streptomycetaceae</taxon>
        <taxon>Streptomyces</taxon>
    </lineage>
</organism>